<gene>
    <name evidence="1" type="ORF">FA95DRAFT_1604342</name>
</gene>
<proteinExistence type="predicted"/>
<accession>A0ACB8S0Z7</accession>
<organism evidence="1 2">
    <name type="scientific">Auriscalpium vulgare</name>
    <dbReference type="NCBI Taxonomy" id="40419"/>
    <lineage>
        <taxon>Eukaryota</taxon>
        <taxon>Fungi</taxon>
        <taxon>Dikarya</taxon>
        <taxon>Basidiomycota</taxon>
        <taxon>Agaricomycotina</taxon>
        <taxon>Agaricomycetes</taxon>
        <taxon>Russulales</taxon>
        <taxon>Auriscalpiaceae</taxon>
        <taxon>Auriscalpium</taxon>
    </lineage>
</organism>
<dbReference type="EMBL" id="MU275872">
    <property type="protein sequence ID" value="KAI0049531.1"/>
    <property type="molecule type" value="Genomic_DNA"/>
</dbReference>
<reference evidence="1" key="2">
    <citation type="journal article" date="2022" name="New Phytol.">
        <title>Evolutionary transition to the ectomycorrhizal habit in the genomes of a hyperdiverse lineage of mushroom-forming fungi.</title>
        <authorList>
            <person name="Looney B."/>
            <person name="Miyauchi S."/>
            <person name="Morin E."/>
            <person name="Drula E."/>
            <person name="Courty P.E."/>
            <person name="Kohler A."/>
            <person name="Kuo A."/>
            <person name="LaButti K."/>
            <person name="Pangilinan J."/>
            <person name="Lipzen A."/>
            <person name="Riley R."/>
            <person name="Andreopoulos W."/>
            <person name="He G."/>
            <person name="Johnson J."/>
            <person name="Nolan M."/>
            <person name="Tritt A."/>
            <person name="Barry K.W."/>
            <person name="Grigoriev I.V."/>
            <person name="Nagy L.G."/>
            <person name="Hibbett D."/>
            <person name="Henrissat B."/>
            <person name="Matheny P.B."/>
            <person name="Labbe J."/>
            <person name="Martin F.M."/>
        </authorList>
    </citation>
    <scope>NUCLEOTIDE SEQUENCE</scope>
    <source>
        <strain evidence="1">FP105234-sp</strain>
    </source>
</reference>
<evidence type="ECO:0000313" key="2">
    <source>
        <dbReference type="Proteomes" id="UP000814033"/>
    </source>
</evidence>
<protein>
    <submittedName>
        <fullName evidence="1">Uncharacterized protein</fullName>
    </submittedName>
</protein>
<comment type="caution">
    <text evidence="1">The sequence shown here is derived from an EMBL/GenBank/DDBJ whole genome shotgun (WGS) entry which is preliminary data.</text>
</comment>
<sequence>MSSVPCKYVLFVLVPTMFTDPGAALSAQRASSSLTATTPDDTEAAAVAQDVSPPVYTLPLASSPSLYPSTDSLPGVKFDHGARAQHRYPPLPPSPPPSTRLRSYAAGYRGPPALLQEGERPLLLIKITGFRLLNTAVIIAFGLAKAVLSYRGESAVPTTLDWVLGVLCAALLYWIGLLETVDPPVLRWLLHDDYAFVFVLATRFLLLSNLVCAGISLPIIFVVRAANSLVFFFLMVITSLAFGQSISKPSEKASWPHIVWFYTMPFVTVLVGYLTYRGVRRVTRRRRLPNAIRSLWSLLPSARRPSAETFLDSLALLIGYISSMGAIAVYFVFVVDYDHAFF</sequence>
<keyword evidence="2" id="KW-1185">Reference proteome</keyword>
<name>A0ACB8S0Z7_9AGAM</name>
<evidence type="ECO:0000313" key="1">
    <source>
        <dbReference type="EMBL" id="KAI0049531.1"/>
    </source>
</evidence>
<reference evidence="1" key="1">
    <citation type="submission" date="2021-02" db="EMBL/GenBank/DDBJ databases">
        <authorList>
            <consortium name="DOE Joint Genome Institute"/>
            <person name="Ahrendt S."/>
            <person name="Looney B.P."/>
            <person name="Miyauchi S."/>
            <person name="Morin E."/>
            <person name="Drula E."/>
            <person name="Courty P.E."/>
            <person name="Chicoki N."/>
            <person name="Fauchery L."/>
            <person name="Kohler A."/>
            <person name="Kuo A."/>
            <person name="Labutti K."/>
            <person name="Pangilinan J."/>
            <person name="Lipzen A."/>
            <person name="Riley R."/>
            <person name="Andreopoulos W."/>
            <person name="He G."/>
            <person name="Johnson J."/>
            <person name="Barry K.W."/>
            <person name="Grigoriev I.V."/>
            <person name="Nagy L."/>
            <person name="Hibbett D."/>
            <person name="Henrissat B."/>
            <person name="Matheny P.B."/>
            <person name="Labbe J."/>
            <person name="Martin F."/>
        </authorList>
    </citation>
    <scope>NUCLEOTIDE SEQUENCE</scope>
    <source>
        <strain evidence="1">FP105234-sp</strain>
    </source>
</reference>
<dbReference type="Proteomes" id="UP000814033">
    <property type="component" value="Unassembled WGS sequence"/>
</dbReference>